<reference evidence="1 2" key="1">
    <citation type="journal article" date="2014" name="Nat. Commun.">
        <title>Molecular traces of alternative social organization in a termite genome.</title>
        <authorList>
            <person name="Terrapon N."/>
            <person name="Li C."/>
            <person name="Robertson H.M."/>
            <person name="Ji L."/>
            <person name="Meng X."/>
            <person name="Booth W."/>
            <person name="Chen Z."/>
            <person name="Childers C.P."/>
            <person name="Glastad K.M."/>
            <person name="Gokhale K."/>
            <person name="Gowin J."/>
            <person name="Gronenberg W."/>
            <person name="Hermansen R.A."/>
            <person name="Hu H."/>
            <person name="Hunt B.G."/>
            <person name="Huylmans A.K."/>
            <person name="Khalil S.M."/>
            <person name="Mitchell R.D."/>
            <person name="Munoz-Torres M.C."/>
            <person name="Mustard J.A."/>
            <person name="Pan H."/>
            <person name="Reese J.T."/>
            <person name="Scharf M.E."/>
            <person name="Sun F."/>
            <person name="Vogel H."/>
            <person name="Xiao J."/>
            <person name="Yang W."/>
            <person name="Yang Z."/>
            <person name="Yang Z."/>
            <person name="Zhou J."/>
            <person name="Zhu J."/>
            <person name="Brent C.S."/>
            <person name="Elsik C.G."/>
            <person name="Goodisman M.A."/>
            <person name="Liberles D.A."/>
            <person name="Roe R.M."/>
            <person name="Vargo E.L."/>
            <person name="Vilcinskas A."/>
            <person name="Wang J."/>
            <person name="Bornberg-Bauer E."/>
            <person name="Korb J."/>
            <person name="Zhang G."/>
            <person name="Liebig J."/>
        </authorList>
    </citation>
    <scope>NUCLEOTIDE SEQUENCE [LARGE SCALE GENOMIC DNA]</scope>
    <source>
        <tissue evidence="1">Whole organism</tissue>
    </source>
</reference>
<sequence>MRKWTRQLKSVPSFKQSFYKNIISKEKNFPHTITYNLNFQYMDKQDNAIKFGRSKDSFFLHHHNDGRSGNPYIHKTPGDKEERARNLPLTSILAQRHHYLMPGVGGHKFFVSAFQMANTRISQELTFSYNLNSQSLTETTDSYLKRI</sequence>
<dbReference type="AlphaFoldDB" id="A0A067RFD9"/>
<evidence type="ECO:0000313" key="1">
    <source>
        <dbReference type="EMBL" id="KDR17720.1"/>
    </source>
</evidence>
<evidence type="ECO:0000313" key="2">
    <source>
        <dbReference type="Proteomes" id="UP000027135"/>
    </source>
</evidence>
<organism evidence="1 2">
    <name type="scientific">Zootermopsis nevadensis</name>
    <name type="common">Dampwood termite</name>
    <dbReference type="NCBI Taxonomy" id="136037"/>
    <lineage>
        <taxon>Eukaryota</taxon>
        <taxon>Metazoa</taxon>
        <taxon>Ecdysozoa</taxon>
        <taxon>Arthropoda</taxon>
        <taxon>Hexapoda</taxon>
        <taxon>Insecta</taxon>
        <taxon>Pterygota</taxon>
        <taxon>Neoptera</taxon>
        <taxon>Polyneoptera</taxon>
        <taxon>Dictyoptera</taxon>
        <taxon>Blattodea</taxon>
        <taxon>Blattoidea</taxon>
        <taxon>Termitoidae</taxon>
        <taxon>Termopsidae</taxon>
        <taxon>Zootermopsis</taxon>
    </lineage>
</organism>
<dbReference type="Proteomes" id="UP000027135">
    <property type="component" value="Unassembled WGS sequence"/>
</dbReference>
<protein>
    <submittedName>
        <fullName evidence="1">Uncharacterized protein</fullName>
    </submittedName>
</protein>
<name>A0A067RFD9_ZOONE</name>
<keyword evidence="2" id="KW-1185">Reference proteome</keyword>
<accession>A0A067RFD9</accession>
<dbReference type="InParanoid" id="A0A067RFD9"/>
<gene>
    <name evidence="1" type="ORF">L798_07260</name>
</gene>
<dbReference type="EMBL" id="KK852722">
    <property type="protein sequence ID" value="KDR17720.1"/>
    <property type="molecule type" value="Genomic_DNA"/>
</dbReference>
<proteinExistence type="predicted"/>